<dbReference type="SUPFAM" id="SSF89392">
    <property type="entry name" value="Prokaryotic lipoproteins and lipoprotein localization factors"/>
    <property type="match status" value="1"/>
</dbReference>
<evidence type="ECO:0000256" key="9">
    <source>
        <dbReference type="ARBA" id="ARBA00023139"/>
    </source>
</evidence>
<evidence type="ECO:0000256" key="13">
    <source>
        <dbReference type="SAM" id="Phobius"/>
    </source>
</evidence>
<dbReference type="KEGG" id="bva:BVAF_350"/>
<comment type="subunit">
    <text evidence="3">Monomer.</text>
</comment>
<dbReference type="AlphaFoldDB" id="E8Q6Z7"/>
<proteinExistence type="inferred from homology"/>
<dbReference type="OrthoDB" id="9797618at2"/>
<comment type="similarity">
    <text evidence="2">Belongs to the LolB family.</text>
</comment>
<evidence type="ECO:0000256" key="10">
    <source>
        <dbReference type="ARBA" id="ARBA00023186"/>
    </source>
</evidence>
<evidence type="ECO:0000256" key="5">
    <source>
        <dbReference type="ARBA" id="ARBA00022448"/>
    </source>
</evidence>
<keyword evidence="6" id="KW-0732">Signal</keyword>
<protein>
    <recommendedName>
        <fullName evidence="4">Outer-membrane lipoprotein LolB</fullName>
    </recommendedName>
</protein>
<evidence type="ECO:0000256" key="6">
    <source>
        <dbReference type="ARBA" id="ARBA00022729"/>
    </source>
</evidence>
<keyword evidence="8 13" id="KW-0472">Membrane</keyword>
<evidence type="ECO:0000256" key="1">
    <source>
        <dbReference type="ARBA" id="ARBA00004459"/>
    </source>
</evidence>
<evidence type="ECO:0000256" key="2">
    <source>
        <dbReference type="ARBA" id="ARBA00009696"/>
    </source>
</evidence>
<evidence type="ECO:0000256" key="8">
    <source>
        <dbReference type="ARBA" id="ARBA00023136"/>
    </source>
</evidence>
<evidence type="ECO:0000256" key="7">
    <source>
        <dbReference type="ARBA" id="ARBA00022927"/>
    </source>
</evidence>
<dbReference type="NCBIfam" id="TIGR00548">
    <property type="entry name" value="lolB"/>
    <property type="match status" value="1"/>
</dbReference>
<keyword evidence="10" id="KW-0143">Chaperone</keyword>
<name>E8Q6Z7_BLOVB</name>
<dbReference type="InterPro" id="IPR004565">
    <property type="entry name" value="OM_lipoprot_LolB"/>
</dbReference>
<keyword evidence="12 14" id="KW-0449">Lipoprotein</keyword>
<evidence type="ECO:0000256" key="12">
    <source>
        <dbReference type="ARBA" id="ARBA00023288"/>
    </source>
</evidence>
<comment type="subcellular location">
    <subcellularLocation>
        <location evidence="1">Cell outer membrane</location>
        <topology evidence="1">Lipid-anchor</topology>
    </subcellularLocation>
</comment>
<dbReference type="Gene3D" id="2.50.20.10">
    <property type="entry name" value="Lipoprotein localisation LolA/LolB/LppX"/>
    <property type="match status" value="1"/>
</dbReference>
<feature type="transmembrane region" description="Helical" evidence="13">
    <location>
        <begin position="6"/>
        <end position="25"/>
    </location>
</feature>
<dbReference type="Proteomes" id="UP000007464">
    <property type="component" value="Chromosome"/>
</dbReference>
<dbReference type="GO" id="GO:0015031">
    <property type="term" value="P:protein transport"/>
    <property type="evidence" value="ECO:0007669"/>
    <property type="project" value="UniProtKB-KW"/>
</dbReference>
<dbReference type="Pfam" id="PF03550">
    <property type="entry name" value="LolB"/>
    <property type="match status" value="1"/>
</dbReference>
<evidence type="ECO:0000256" key="4">
    <source>
        <dbReference type="ARBA" id="ARBA00016202"/>
    </source>
</evidence>
<keyword evidence="9" id="KW-0564">Palmitate</keyword>
<organism evidence="14 15">
    <name type="scientific">Blochmanniella vafra (strain BVAF)</name>
    <dbReference type="NCBI Taxonomy" id="859654"/>
    <lineage>
        <taxon>Bacteria</taxon>
        <taxon>Pseudomonadati</taxon>
        <taxon>Pseudomonadota</taxon>
        <taxon>Gammaproteobacteria</taxon>
        <taxon>Enterobacterales</taxon>
        <taxon>Enterobacteriaceae</taxon>
        <taxon>ant endosymbionts</taxon>
        <taxon>Candidatus Blochmanniella</taxon>
    </lineage>
</organism>
<dbReference type="STRING" id="859654.BVAF_350"/>
<reference evidence="14 15" key="1">
    <citation type="journal article" date="2010" name="BMC Genomics">
        <title>Unprecedented loss of ammonia assimilation capability in a urease-encoding bacterial mutualist.</title>
        <authorList>
            <person name="Williams L.E."/>
            <person name="Wernegreen J.J."/>
        </authorList>
    </citation>
    <scope>NUCLEOTIDE SEQUENCE [LARGE SCALE GENOMIC DNA]</scope>
    <source>
        <strain evidence="14 15">BVAF</strain>
    </source>
</reference>
<evidence type="ECO:0000256" key="3">
    <source>
        <dbReference type="ARBA" id="ARBA00011245"/>
    </source>
</evidence>
<dbReference type="GO" id="GO:0009279">
    <property type="term" value="C:cell outer membrane"/>
    <property type="evidence" value="ECO:0007669"/>
    <property type="project" value="UniProtKB-SubCell"/>
</dbReference>
<dbReference type="RefSeq" id="WP_013516669.1">
    <property type="nucleotide sequence ID" value="NC_014909.2"/>
</dbReference>
<dbReference type="EMBL" id="CP002189">
    <property type="protein sequence ID" value="ADV33744.1"/>
    <property type="molecule type" value="Genomic_DNA"/>
</dbReference>
<keyword evidence="13" id="KW-1133">Transmembrane helix</keyword>
<keyword evidence="13" id="KW-0812">Transmembrane</keyword>
<gene>
    <name evidence="14" type="primary">lolB</name>
    <name evidence="14" type="ordered locus">BVAF_350</name>
</gene>
<evidence type="ECO:0000313" key="15">
    <source>
        <dbReference type="Proteomes" id="UP000007464"/>
    </source>
</evidence>
<keyword evidence="7" id="KW-0653">Protein transport</keyword>
<keyword evidence="15" id="KW-1185">Reference proteome</keyword>
<keyword evidence="5" id="KW-0813">Transport</keyword>
<keyword evidence="11" id="KW-0998">Cell outer membrane</keyword>
<accession>E8Q6Z7</accession>
<dbReference type="InterPro" id="IPR029046">
    <property type="entry name" value="LolA/LolB/LppX"/>
</dbReference>
<evidence type="ECO:0000256" key="11">
    <source>
        <dbReference type="ARBA" id="ARBA00023237"/>
    </source>
</evidence>
<dbReference type="HOGENOM" id="CLU_092816_1_1_6"/>
<evidence type="ECO:0000313" key="14">
    <source>
        <dbReference type="EMBL" id="ADV33744.1"/>
    </source>
</evidence>
<sequence length="205" mass="24728">MYQNIYFFQLLNIAVLICTACVHNYDSVFEKKRLMNSWSMHQQLISKIFYYHIQGNIVYKVNSKQKMYLNFIWTQNDNNNCNIKLFNIFGLTIISISLKNGIIYVTSNLMFQDEEFKNNVRVWLTNTNFFKEQLQSWILGLPGYHSKYYLNSMGTLSKVNCLYDNKNICIFYRLYFTNNKPMLPKILEIHYEKYFIKLHINNWSM</sequence>